<comment type="caution">
    <text evidence="4">The sequence shown here is derived from an EMBL/GenBank/DDBJ whole genome shotgun (WGS) entry which is preliminary data.</text>
</comment>
<accession>W7B6R6</accession>
<feature type="domain" description="WxL" evidence="3">
    <location>
        <begin position="32"/>
        <end position="247"/>
    </location>
</feature>
<dbReference type="AlphaFoldDB" id="W7B6R6"/>
<protein>
    <recommendedName>
        <fullName evidence="3">WxL domain-containing protein</fullName>
    </recommendedName>
</protein>
<dbReference type="RefSeq" id="WP_036070931.1">
    <property type="nucleotide sequence ID" value="NZ_AOCG01000002.1"/>
</dbReference>
<evidence type="ECO:0000313" key="5">
    <source>
        <dbReference type="Proteomes" id="UP000019246"/>
    </source>
</evidence>
<keyword evidence="2" id="KW-0732">Signal</keyword>
<dbReference type="PATRIC" id="fig|1265818.5.peg.592"/>
<dbReference type="OrthoDB" id="2356942at2"/>
<feature type="region of interest" description="Disordered" evidence="1">
    <location>
        <begin position="44"/>
        <end position="77"/>
    </location>
</feature>
<organism evidence="4 5">
    <name type="scientific">Listeria aquatica FSL S10-1188</name>
    <dbReference type="NCBI Taxonomy" id="1265818"/>
    <lineage>
        <taxon>Bacteria</taxon>
        <taxon>Bacillati</taxon>
        <taxon>Bacillota</taxon>
        <taxon>Bacilli</taxon>
        <taxon>Bacillales</taxon>
        <taxon>Listeriaceae</taxon>
        <taxon>Listeria</taxon>
    </lineage>
</organism>
<reference evidence="4 5" key="1">
    <citation type="journal article" date="2014" name="Int. J. Syst. Evol. Microbiol.">
        <title>Listeria floridensis sp. nov., Listeria aquatica sp. nov., Listeria cornellensis sp. nov., Listeria riparia sp. nov. and Listeria grandensis sp. nov., from agricultural and natural environments.</title>
        <authorList>
            <person name="den Bakker H.C."/>
            <person name="Warchocki S."/>
            <person name="Wright E.M."/>
            <person name="Allred A.F."/>
            <person name="Ahlstrom C."/>
            <person name="Manuel C.S."/>
            <person name="Stasiewicz M.J."/>
            <person name="Burrell A."/>
            <person name="Roof S."/>
            <person name="Strawn L."/>
            <person name="Fortes E.D."/>
            <person name="Nightingale K.K."/>
            <person name="Kephart D."/>
            <person name="Wiedmann M."/>
        </authorList>
    </citation>
    <scope>NUCLEOTIDE SEQUENCE [LARGE SCALE GENOMIC DNA]</scope>
    <source>
        <strain evidence="4 5">FSL S10-1188</strain>
    </source>
</reference>
<feature type="chain" id="PRO_5004888697" description="WxL domain-containing protein" evidence="2">
    <location>
        <begin position="29"/>
        <end position="248"/>
    </location>
</feature>
<evidence type="ECO:0000256" key="2">
    <source>
        <dbReference type="SAM" id="SignalP"/>
    </source>
</evidence>
<dbReference type="Proteomes" id="UP000019246">
    <property type="component" value="Unassembled WGS sequence"/>
</dbReference>
<dbReference type="InterPro" id="IPR027994">
    <property type="entry name" value="WxL_dom"/>
</dbReference>
<sequence>MKTTKIITVAGLTSLLTLTGTPFLTAHAADGGQMNSIGTIEFTINKNTEPPQNPLNPDPNNPVVPKDENDHEPGTAGPLSIDYVSNFRFLSQESSGATETYYADLDHLTDKNSGNDIDTPNFVQVTDKRGSNTGWRLTVTQNEQFKNENGKDYLDGAILTLKNGTPNSKDDGKAPSVDQGIKLTPGATSGSQVMNAADGQGTGTWFAYFGKDDEEAKKSIELVVPGNAKKVKGMYTTKLTWTLTDSPA</sequence>
<feature type="signal peptide" evidence="2">
    <location>
        <begin position="1"/>
        <end position="28"/>
    </location>
</feature>
<name>W7B6R6_9LIST</name>
<proteinExistence type="predicted"/>
<dbReference type="STRING" id="1265818.MAQA_02907"/>
<evidence type="ECO:0000256" key="1">
    <source>
        <dbReference type="SAM" id="MobiDB-lite"/>
    </source>
</evidence>
<dbReference type="Pfam" id="PF13731">
    <property type="entry name" value="WxL"/>
    <property type="match status" value="1"/>
</dbReference>
<feature type="compositionally biased region" description="Pro residues" evidence="1">
    <location>
        <begin position="51"/>
        <end position="62"/>
    </location>
</feature>
<evidence type="ECO:0000259" key="3">
    <source>
        <dbReference type="Pfam" id="PF13731"/>
    </source>
</evidence>
<evidence type="ECO:0000313" key="4">
    <source>
        <dbReference type="EMBL" id="EUJ21627.1"/>
    </source>
</evidence>
<dbReference type="EMBL" id="AOCG01000002">
    <property type="protein sequence ID" value="EUJ21627.1"/>
    <property type="molecule type" value="Genomic_DNA"/>
</dbReference>
<keyword evidence="5" id="KW-1185">Reference proteome</keyword>
<gene>
    <name evidence="4" type="ORF">MAQA_02907</name>
</gene>